<keyword evidence="3" id="KW-1185">Reference proteome</keyword>
<feature type="region of interest" description="Disordered" evidence="1">
    <location>
        <begin position="14"/>
        <end position="36"/>
    </location>
</feature>
<protein>
    <submittedName>
        <fullName evidence="2">Uncharacterized protein</fullName>
    </submittedName>
</protein>
<dbReference type="Proteomes" id="UP000221980">
    <property type="component" value="Unassembled WGS sequence"/>
</dbReference>
<evidence type="ECO:0000313" key="3">
    <source>
        <dbReference type="Proteomes" id="UP000221980"/>
    </source>
</evidence>
<evidence type="ECO:0000256" key="1">
    <source>
        <dbReference type="SAM" id="MobiDB-lite"/>
    </source>
</evidence>
<proteinExistence type="predicted"/>
<name>A0A2D0JMG6_9GAMM</name>
<dbReference type="EMBL" id="NITZ01000018">
    <property type="protein sequence ID" value="PHM47498.1"/>
    <property type="molecule type" value="Genomic_DNA"/>
</dbReference>
<organism evidence="2 3">
    <name type="scientific">Xenorhabdus miraniensis</name>
    <dbReference type="NCBI Taxonomy" id="351674"/>
    <lineage>
        <taxon>Bacteria</taxon>
        <taxon>Pseudomonadati</taxon>
        <taxon>Pseudomonadota</taxon>
        <taxon>Gammaproteobacteria</taxon>
        <taxon>Enterobacterales</taxon>
        <taxon>Morganellaceae</taxon>
        <taxon>Xenorhabdus</taxon>
    </lineage>
</organism>
<reference evidence="2 3" key="1">
    <citation type="journal article" date="2017" name="Nat. Microbiol.">
        <title>Natural product diversity associated with the nematode symbionts Photorhabdus and Xenorhabdus.</title>
        <authorList>
            <person name="Tobias N.J."/>
            <person name="Wolff H."/>
            <person name="Djahanschiri B."/>
            <person name="Grundmann F."/>
            <person name="Kronenwerth M."/>
            <person name="Shi Y.M."/>
            <person name="Simonyi S."/>
            <person name="Grun P."/>
            <person name="Shapiro-Ilan D."/>
            <person name="Pidot S.J."/>
            <person name="Stinear T.P."/>
            <person name="Ebersberger I."/>
            <person name="Bode H.B."/>
        </authorList>
    </citation>
    <scope>NUCLEOTIDE SEQUENCE [LARGE SCALE GENOMIC DNA]</scope>
    <source>
        <strain evidence="2 3">DSM 17902</strain>
    </source>
</reference>
<gene>
    <name evidence="2" type="ORF">Xmir_03241</name>
</gene>
<dbReference type="AlphaFoldDB" id="A0A2D0JMG6"/>
<evidence type="ECO:0000313" key="2">
    <source>
        <dbReference type="EMBL" id="PHM47498.1"/>
    </source>
</evidence>
<comment type="caution">
    <text evidence="2">The sequence shown here is derived from an EMBL/GenBank/DDBJ whole genome shotgun (WGS) entry which is preliminary data.</text>
</comment>
<sequence length="54" mass="5802">MAYSGEYQLHHWLPPEYGQMDEPERDGGGDLTELPNGIVAIDTGIAGSDGGEVR</sequence>
<accession>A0A2D0JMG6</accession>